<keyword evidence="15" id="KW-0961">Cell wall biogenesis/degradation</keyword>
<dbReference type="SUPFAM" id="SSF56601">
    <property type="entry name" value="beta-lactamase/transpeptidase-like"/>
    <property type="match status" value="1"/>
</dbReference>
<evidence type="ECO:0000256" key="17">
    <source>
        <dbReference type="ARBA" id="ARBA00049902"/>
    </source>
</evidence>
<evidence type="ECO:0000256" key="5">
    <source>
        <dbReference type="ARBA" id="ARBA00022475"/>
    </source>
</evidence>
<keyword evidence="13" id="KW-0472">Membrane</keyword>
<feature type="domain" description="Glycosyl transferase family 51" evidence="19">
    <location>
        <begin position="65"/>
        <end position="241"/>
    </location>
</feature>
<dbReference type="RefSeq" id="WP_140595027.1">
    <property type="nucleotide sequence ID" value="NZ_VFWZ01000005.1"/>
</dbReference>
<keyword evidence="14" id="KW-0511">Multifunctional enzyme</keyword>
<dbReference type="GO" id="GO:0071555">
    <property type="term" value="P:cell wall organization"/>
    <property type="evidence" value="ECO:0007669"/>
    <property type="project" value="UniProtKB-KW"/>
</dbReference>
<dbReference type="SUPFAM" id="SSF53955">
    <property type="entry name" value="Lysozyme-like"/>
    <property type="match status" value="1"/>
</dbReference>
<comment type="similarity">
    <text evidence="3">In the C-terminal section; belongs to the transpeptidase family.</text>
</comment>
<keyword evidence="10" id="KW-0378">Hydrolase</keyword>
<proteinExistence type="inferred from homology"/>
<dbReference type="InterPro" id="IPR012338">
    <property type="entry name" value="Beta-lactam/transpept-like"/>
</dbReference>
<dbReference type="PANTHER" id="PTHR32282:SF11">
    <property type="entry name" value="PENICILLIN-BINDING PROTEIN 1B"/>
    <property type="match status" value="1"/>
</dbReference>
<sequence>MIKQIIRKWWVKWPLLGLLIFFCWGLGFYASIYLGFWGKLPTKEELSALKQAEATQLLDDSGHLIGKYYIYDRQPITYNDLPQHLIDALIATEDVRFYEHDGVDNTSLLRVFFKTILLQDKSSGGGSTITLQLAKNLFGRKKYPILSTVINKLKESFVAERIEDIYSKKDILVLYLNTVPFSDNTYGIESAAQKFFNTSTSQLTLSEAATLIGTLKANHSYNPRLFPERSQLRRDVVLKQMAKYEYISDHKANQTMNQSIQLDYQYFNHDQGLAPYFREEVKKELNQILKKYSKPDGSPYDIYKDGLIIHTTLDHKMQSLAEEAMKEQMKALQKEYERSFGTNTPWKNNLELIDKAIKELDIYKKYISEGLTEDQIKDSLNKKKDTEVFGWNKNISKKMSSIDSLQHYLKFLNMGMIAIEPSSGAVKAYLGGIDYRYFKYDHVSQSTRQVGSTFKPFVYTTAIENGIKPCSYFSTKEITYTDLNNWTPKNSSKEEDPHLNYTLEKALSSSVNTIAVKVLNKVGIPKVVDQVKKLGITATLSEKPAMALGTDGIKIKELAGAYASYVNLGKSVAPYYISKIEDKKGNIIASFTPQISDQAAFSDYTRQVLLEMMKSTINTGTAARLRTTYKLTNDIAGKTGTTQDNKDGWFIGITPKLVTVTWVGNDNYNIGFKTTALGQGANTALPIFAKLYQKMNQDTTFDPITKSTFEKTPENVLADLNCKPEKRDGFLKRLFSKKKKKKRFGKNK</sequence>
<keyword evidence="8" id="KW-0328">Glycosyltransferase</keyword>
<protein>
    <submittedName>
        <fullName evidence="20">Penicillin-binding protein</fullName>
    </submittedName>
</protein>
<evidence type="ECO:0000313" key="20">
    <source>
        <dbReference type="EMBL" id="TPN84692.1"/>
    </source>
</evidence>
<reference evidence="20 21" key="1">
    <citation type="submission" date="2019-06" db="EMBL/GenBank/DDBJ databases">
        <authorList>
            <person name="Meng X."/>
        </authorList>
    </citation>
    <scope>NUCLEOTIDE SEQUENCE [LARGE SCALE GENOMIC DNA]</scope>
    <source>
        <strain evidence="20 21">M625</strain>
    </source>
</reference>
<dbReference type="GO" id="GO:0030288">
    <property type="term" value="C:outer membrane-bounded periplasmic space"/>
    <property type="evidence" value="ECO:0007669"/>
    <property type="project" value="TreeGrafter"/>
</dbReference>
<dbReference type="InterPro" id="IPR001264">
    <property type="entry name" value="Glyco_trans_51"/>
</dbReference>
<evidence type="ECO:0000256" key="12">
    <source>
        <dbReference type="ARBA" id="ARBA00022984"/>
    </source>
</evidence>
<keyword evidence="9" id="KW-0808">Transferase</keyword>
<dbReference type="GO" id="GO:0009002">
    <property type="term" value="F:serine-type D-Ala-D-Ala carboxypeptidase activity"/>
    <property type="evidence" value="ECO:0007669"/>
    <property type="project" value="UniProtKB-EC"/>
</dbReference>
<evidence type="ECO:0000256" key="10">
    <source>
        <dbReference type="ARBA" id="ARBA00022801"/>
    </source>
</evidence>
<keyword evidence="6" id="KW-0121">Carboxypeptidase</keyword>
<evidence type="ECO:0000259" key="19">
    <source>
        <dbReference type="Pfam" id="PF00912"/>
    </source>
</evidence>
<evidence type="ECO:0000256" key="14">
    <source>
        <dbReference type="ARBA" id="ARBA00023268"/>
    </source>
</evidence>
<dbReference type="GO" id="GO:0008955">
    <property type="term" value="F:peptidoglycan glycosyltransferase activity"/>
    <property type="evidence" value="ECO:0007669"/>
    <property type="project" value="UniProtKB-EC"/>
</dbReference>
<dbReference type="GO" id="GO:0008658">
    <property type="term" value="F:penicillin binding"/>
    <property type="evidence" value="ECO:0007669"/>
    <property type="project" value="InterPro"/>
</dbReference>
<evidence type="ECO:0000256" key="11">
    <source>
        <dbReference type="ARBA" id="ARBA00022960"/>
    </source>
</evidence>
<comment type="subcellular location">
    <subcellularLocation>
        <location evidence="1">Cell membrane</location>
    </subcellularLocation>
</comment>
<dbReference type="InterPro" id="IPR001460">
    <property type="entry name" value="PCN-bd_Tpept"/>
</dbReference>
<dbReference type="OrthoDB" id="9766909at2"/>
<dbReference type="InterPro" id="IPR036950">
    <property type="entry name" value="PBP_transglycosylase"/>
</dbReference>
<name>A0A504J843_9FLAO</name>
<dbReference type="Gene3D" id="3.40.710.10">
    <property type="entry name" value="DD-peptidase/beta-lactamase superfamily"/>
    <property type="match status" value="2"/>
</dbReference>
<comment type="catalytic activity">
    <reaction evidence="16">
        <text>Preferential cleavage: (Ac)2-L-Lys-D-Ala-|-D-Ala. Also transpeptidation of peptidyl-alanyl moieties that are N-acyl substituents of D-alanine.</text>
        <dbReference type="EC" id="3.4.16.4"/>
    </reaction>
</comment>
<evidence type="ECO:0000256" key="16">
    <source>
        <dbReference type="ARBA" id="ARBA00034000"/>
    </source>
</evidence>
<comment type="caution">
    <text evidence="20">The sequence shown here is derived from an EMBL/GenBank/DDBJ whole genome shotgun (WGS) entry which is preliminary data.</text>
</comment>
<feature type="domain" description="Penicillin-binding protein transpeptidase" evidence="18">
    <location>
        <begin position="415"/>
        <end position="656"/>
    </location>
</feature>
<evidence type="ECO:0000256" key="3">
    <source>
        <dbReference type="ARBA" id="ARBA00007090"/>
    </source>
</evidence>
<comment type="pathway">
    <text evidence="2">Cell wall biogenesis; peptidoglycan biosynthesis.</text>
</comment>
<dbReference type="GO" id="GO:0008360">
    <property type="term" value="P:regulation of cell shape"/>
    <property type="evidence" value="ECO:0007669"/>
    <property type="project" value="UniProtKB-KW"/>
</dbReference>
<dbReference type="GO" id="GO:0006508">
    <property type="term" value="P:proteolysis"/>
    <property type="evidence" value="ECO:0007669"/>
    <property type="project" value="UniProtKB-KW"/>
</dbReference>
<evidence type="ECO:0000256" key="8">
    <source>
        <dbReference type="ARBA" id="ARBA00022676"/>
    </source>
</evidence>
<evidence type="ECO:0000313" key="21">
    <source>
        <dbReference type="Proteomes" id="UP000315540"/>
    </source>
</evidence>
<evidence type="ECO:0000256" key="2">
    <source>
        <dbReference type="ARBA" id="ARBA00004752"/>
    </source>
</evidence>
<comment type="catalytic activity">
    <reaction evidence="17">
        <text>[GlcNAc-(1-&gt;4)-Mur2Ac(oyl-L-Ala-gamma-D-Glu-L-Lys-D-Ala-D-Ala)](n)-di-trans,octa-cis-undecaprenyl diphosphate + beta-D-GlcNAc-(1-&gt;4)-Mur2Ac(oyl-L-Ala-gamma-D-Glu-L-Lys-D-Ala-D-Ala)-di-trans,octa-cis-undecaprenyl diphosphate = [GlcNAc-(1-&gt;4)-Mur2Ac(oyl-L-Ala-gamma-D-Glu-L-Lys-D-Ala-D-Ala)](n+1)-di-trans,octa-cis-undecaprenyl diphosphate + di-trans,octa-cis-undecaprenyl diphosphate + H(+)</text>
        <dbReference type="Rhea" id="RHEA:23708"/>
        <dbReference type="Rhea" id="RHEA-COMP:9602"/>
        <dbReference type="Rhea" id="RHEA-COMP:9603"/>
        <dbReference type="ChEBI" id="CHEBI:15378"/>
        <dbReference type="ChEBI" id="CHEBI:58405"/>
        <dbReference type="ChEBI" id="CHEBI:60033"/>
        <dbReference type="ChEBI" id="CHEBI:78435"/>
        <dbReference type="EC" id="2.4.99.28"/>
    </reaction>
</comment>
<keyword evidence="7" id="KW-0645">Protease</keyword>
<evidence type="ECO:0000256" key="9">
    <source>
        <dbReference type="ARBA" id="ARBA00022679"/>
    </source>
</evidence>
<evidence type="ECO:0000256" key="15">
    <source>
        <dbReference type="ARBA" id="ARBA00023316"/>
    </source>
</evidence>
<accession>A0A504J843</accession>
<dbReference type="AlphaFoldDB" id="A0A504J843"/>
<gene>
    <name evidence="20" type="ORF">FHK87_17345</name>
</gene>
<dbReference type="EMBL" id="VFWZ01000005">
    <property type="protein sequence ID" value="TPN84692.1"/>
    <property type="molecule type" value="Genomic_DNA"/>
</dbReference>
<comment type="similarity">
    <text evidence="4">In the N-terminal section; belongs to the glycosyltransferase 51 family.</text>
</comment>
<keyword evidence="21" id="KW-1185">Reference proteome</keyword>
<dbReference type="InterPro" id="IPR050396">
    <property type="entry name" value="Glycosyltr_51/Transpeptidase"/>
</dbReference>
<evidence type="ECO:0000256" key="13">
    <source>
        <dbReference type="ARBA" id="ARBA00023136"/>
    </source>
</evidence>
<dbReference type="Pfam" id="PF00912">
    <property type="entry name" value="Transgly"/>
    <property type="match status" value="1"/>
</dbReference>
<keyword evidence="5" id="KW-1003">Cell membrane</keyword>
<dbReference type="Proteomes" id="UP000315540">
    <property type="component" value="Unassembled WGS sequence"/>
</dbReference>
<dbReference type="PANTHER" id="PTHR32282">
    <property type="entry name" value="BINDING PROTEIN TRANSPEPTIDASE, PUTATIVE-RELATED"/>
    <property type="match status" value="1"/>
</dbReference>
<dbReference type="GO" id="GO:0005886">
    <property type="term" value="C:plasma membrane"/>
    <property type="evidence" value="ECO:0007669"/>
    <property type="project" value="UniProtKB-SubCell"/>
</dbReference>
<keyword evidence="12" id="KW-0573">Peptidoglycan synthesis</keyword>
<evidence type="ECO:0000256" key="4">
    <source>
        <dbReference type="ARBA" id="ARBA00007739"/>
    </source>
</evidence>
<evidence type="ECO:0000256" key="7">
    <source>
        <dbReference type="ARBA" id="ARBA00022670"/>
    </source>
</evidence>
<dbReference type="Gene3D" id="1.10.3810.10">
    <property type="entry name" value="Biosynthetic peptidoglycan transglycosylase-like"/>
    <property type="match status" value="1"/>
</dbReference>
<evidence type="ECO:0000256" key="6">
    <source>
        <dbReference type="ARBA" id="ARBA00022645"/>
    </source>
</evidence>
<evidence type="ECO:0000256" key="1">
    <source>
        <dbReference type="ARBA" id="ARBA00004236"/>
    </source>
</evidence>
<dbReference type="GO" id="GO:0009252">
    <property type="term" value="P:peptidoglycan biosynthetic process"/>
    <property type="evidence" value="ECO:0007669"/>
    <property type="project" value="UniProtKB-KW"/>
</dbReference>
<evidence type="ECO:0000259" key="18">
    <source>
        <dbReference type="Pfam" id="PF00905"/>
    </source>
</evidence>
<dbReference type="Pfam" id="PF00905">
    <property type="entry name" value="Transpeptidase"/>
    <property type="match status" value="1"/>
</dbReference>
<dbReference type="InterPro" id="IPR023346">
    <property type="entry name" value="Lysozyme-like_dom_sf"/>
</dbReference>
<keyword evidence="11" id="KW-0133">Cell shape</keyword>
<organism evidence="20 21">
    <name type="scientific">Aquimarina algicola</name>
    <dbReference type="NCBI Taxonomy" id="2589995"/>
    <lineage>
        <taxon>Bacteria</taxon>
        <taxon>Pseudomonadati</taxon>
        <taxon>Bacteroidota</taxon>
        <taxon>Flavobacteriia</taxon>
        <taxon>Flavobacteriales</taxon>
        <taxon>Flavobacteriaceae</taxon>
        <taxon>Aquimarina</taxon>
    </lineage>
</organism>